<comment type="caution">
    <text evidence="1">The sequence shown here is derived from an EMBL/GenBank/DDBJ whole genome shotgun (WGS) entry which is preliminary data.</text>
</comment>
<evidence type="ECO:0000313" key="2">
    <source>
        <dbReference type="Proteomes" id="UP000470772"/>
    </source>
</evidence>
<dbReference type="RefSeq" id="WP_156016523.1">
    <property type="nucleotide sequence ID" value="NZ_WGGD01000005.1"/>
</dbReference>
<dbReference type="EMBL" id="WGGD01000005">
    <property type="protein sequence ID" value="MUN28960.1"/>
    <property type="molecule type" value="Genomic_DNA"/>
</dbReference>
<dbReference type="Proteomes" id="UP000470772">
    <property type="component" value="Unassembled WGS sequence"/>
</dbReference>
<proteinExistence type="predicted"/>
<organism evidence="1 2">
    <name type="scientific">Sulfuracidifex metallicus DSM 6482 = JCM 9184</name>
    <dbReference type="NCBI Taxonomy" id="523847"/>
    <lineage>
        <taxon>Archaea</taxon>
        <taxon>Thermoproteota</taxon>
        <taxon>Thermoprotei</taxon>
        <taxon>Sulfolobales</taxon>
        <taxon>Sulfolobaceae</taxon>
        <taxon>Sulfuracidifex</taxon>
    </lineage>
</organism>
<accession>A0A6A9QL05</accession>
<protein>
    <submittedName>
        <fullName evidence="1">Uncharacterized protein</fullName>
    </submittedName>
</protein>
<reference evidence="1 2" key="1">
    <citation type="submission" date="2019-10" db="EMBL/GenBank/DDBJ databases">
        <title>Sequencing and Assembly of Multiple Reported Metal-Biooxidizing Members of the Extremely Thermoacidophilic Archaeal Family Sulfolobaceae.</title>
        <authorList>
            <person name="Counts J.A."/>
            <person name="Kelly R.M."/>
        </authorList>
    </citation>
    <scope>NUCLEOTIDE SEQUENCE [LARGE SCALE GENOMIC DNA]</scope>
    <source>
        <strain evidence="1 2">DSM 6482</strain>
    </source>
</reference>
<keyword evidence="2" id="KW-1185">Reference proteome</keyword>
<name>A0A6A9QL05_SULME</name>
<evidence type="ECO:0000313" key="1">
    <source>
        <dbReference type="EMBL" id="MUN28960.1"/>
    </source>
</evidence>
<sequence>MKELELKLMPDDVPVNFCLATKENFVEGEVEPSFVILNYLVFVELFPFAIRSRKGSVESMEIKWGELKNILNVILSNRNLA</sequence>
<gene>
    <name evidence="1" type="ORF">GC250_05800</name>
</gene>
<dbReference type="AlphaFoldDB" id="A0A6A9QL05"/>